<evidence type="ECO:0000313" key="5">
    <source>
        <dbReference type="Proteomes" id="UP001165393"/>
    </source>
</evidence>
<dbReference type="InterPro" id="IPR017924">
    <property type="entry name" value="RNA-binding_YhbY"/>
</dbReference>
<name>A0AA41W6N8_9GAMM</name>
<dbReference type="PROSITE" id="PS51295">
    <property type="entry name" value="CRM"/>
    <property type="match status" value="1"/>
</dbReference>
<evidence type="ECO:0000313" key="4">
    <source>
        <dbReference type="EMBL" id="MCM2679666.1"/>
    </source>
</evidence>
<comment type="caution">
    <text evidence="4">The sequence shown here is derived from an EMBL/GenBank/DDBJ whole genome shotgun (WGS) entry which is preliminary data.</text>
</comment>
<evidence type="ECO:0000256" key="2">
    <source>
        <dbReference type="PROSITE-ProRule" id="PRU00626"/>
    </source>
</evidence>
<proteinExistence type="predicted"/>
<dbReference type="SMART" id="SM01103">
    <property type="entry name" value="CRS1_YhbY"/>
    <property type="match status" value="1"/>
</dbReference>
<evidence type="ECO:0000259" key="3">
    <source>
        <dbReference type="PROSITE" id="PS51295"/>
    </source>
</evidence>
<dbReference type="InterPro" id="IPR001890">
    <property type="entry name" value="RNA-binding_CRM"/>
</dbReference>
<dbReference type="InterPro" id="IPR051925">
    <property type="entry name" value="RNA-binding_domain"/>
</dbReference>
<protein>
    <submittedName>
        <fullName evidence="4">Ribosome assembly RNA-binding protein YhbY</fullName>
    </submittedName>
</protein>
<dbReference type="AlphaFoldDB" id="A0AA41W6N8"/>
<dbReference type="Proteomes" id="UP001165393">
    <property type="component" value="Unassembled WGS sequence"/>
</dbReference>
<gene>
    <name evidence="4" type="primary">yhbY</name>
    <name evidence="4" type="ORF">NAF29_08295</name>
</gene>
<reference evidence="4 5" key="1">
    <citation type="journal article" date="2013" name="Antonie Van Leeuwenhoek">
        <title>Echinimonas agarilytica gen. nov., sp. nov., a new gammaproteobacterium isolated from the sea urchin Strongylocentrotus intermedius.</title>
        <authorList>
            <person name="Nedashkovskaya O.I."/>
            <person name="Stenkova A.M."/>
            <person name="Zhukova N.V."/>
            <person name="Van Trappen S."/>
            <person name="Lee J.S."/>
            <person name="Kim S.B."/>
        </authorList>
    </citation>
    <scope>NUCLEOTIDE SEQUENCE [LARGE SCALE GENOMIC DNA]</scope>
    <source>
        <strain evidence="4 5">KMM 6351</strain>
    </source>
</reference>
<keyword evidence="1 2" id="KW-0694">RNA-binding</keyword>
<dbReference type="RefSeq" id="WP_251261427.1">
    <property type="nucleotide sequence ID" value="NZ_JAMQGP010000003.1"/>
</dbReference>
<dbReference type="NCBIfam" id="TIGR00253">
    <property type="entry name" value="RNA_bind_YhbY"/>
    <property type="match status" value="1"/>
</dbReference>
<organism evidence="4 5">
    <name type="scientific">Echinimonas agarilytica</name>
    <dbReference type="NCBI Taxonomy" id="1215918"/>
    <lineage>
        <taxon>Bacteria</taxon>
        <taxon>Pseudomonadati</taxon>
        <taxon>Pseudomonadota</taxon>
        <taxon>Gammaproteobacteria</taxon>
        <taxon>Alteromonadales</taxon>
        <taxon>Echinimonadaceae</taxon>
        <taxon>Echinimonas</taxon>
    </lineage>
</organism>
<dbReference type="EMBL" id="JAMQGP010000003">
    <property type="protein sequence ID" value="MCM2679666.1"/>
    <property type="molecule type" value="Genomic_DNA"/>
</dbReference>
<dbReference type="PANTHER" id="PTHR40065:SF3">
    <property type="entry name" value="RNA-BINDING PROTEIN YHBY"/>
    <property type="match status" value="1"/>
</dbReference>
<evidence type="ECO:0000256" key="1">
    <source>
        <dbReference type="ARBA" id="ARBA00022884"/>
    </source>
</evidence>
<dbReference type="Pfam" id="PF01985">
    <property type="entry name" value="CRS1_YhbY"/>
    <property type="match status" value="1"/>
</dbReference>
<keyword evidence="5" id="KW-1185">Reference proteome</keyword>
<dbReference type="GO" id="GO:0003723">
    <property type="term" value="F:RNA binding"/>
    <property type="evidence" value="ECO:0007669"/>
    <property type="project" value="UniProtKB-UniRule"/>
</dbReference>
<sequence>MQLSNKQKNFLKAQAHPLKPVVLLGNNGLTEGVIAEIEIALDHHELIKVKVLGEDREERQAICDAIVRETGCLLVQIIGKTAVLFMNKPDGVITLPKA</sequence>
<dbReference type="SUPFAM" id="SSF75471">
    <property type="entry name" value="YhbY-like"/>
    <property type="match status" value="1"/>
</dbReference>
<dbReference type="PANTHER" id="PTHR40065">
    <property type="entry name" value="RNA-BINDING PROTEIN YHBY"/>
    <property type="match status" value="1"/>
</dbReference>
<dbReference type="Gene3D" id="3.30.110.60">
    <property type="entry name" value="YhbY-like"/>
    <property type="match status" value="1"/>
</dbReference>
<feature type="domain" description="CRM" evidence="3">
    <location>
        <begin position="1"/>
        <end position="97"/>
    </location>
</feature>
<dbReference type="InterPro" id="IPR035920">
    <property type="entry name" value="YhbY-like_sf"/>
</dbReference>
<accession>A0AA41W6N8</accession>